<dbReference type="Proteomes" id="UP000307440">
    <property type="component" value="Unassembled WGS sequence"/>
</dbReference>
<feature type="region of interest" description="Disordered" evidence="1">
    <location>
        <begin position="283"/>
        <end position="314"/>
    </location>
</feature>
<sequence>MPHYNTRPKEPSGSYHWQEALPDRKTTLSRSLSESQKPFGRRGSNHGPALASSSHNISGRRSRSKLRRATSASSSNDNIQWGSGEDVPPLPYSAPSFLASKSSLVSSESGHGRKRVDAIQSTPNLPLRPPFSDASNVGNVGNTLSSPEQLERRKASMSKLMRHFGESRIPAELIIASRLSLAPEDAPATPPVPSTPYSQRAKSLDLRPLSDLFEYENQGKAELNRARSLGVRKRGLDGEKPSRLLESGGVLQRKLKRARKITKIFGPEVTQDLQMMLAESWDREPEIQEQDEPESPLYTPSHASQYIPSLRPSKPSLTDLARLAYDLTDDEDIEEPEPVTPNLDTPTEGQSRRVQKLAKFFGVNQVELSPSILVPTSPPIEPLPVVEIQPAQAGGTEIDVQITSRRFWGMGMAPKGPKHVEMSDAIHQLRNLRAG</sequence>
<keyword evidence="3" id="KW-1185">Reference proteome</keyword>
<protein>
    <submittedName>
        <fullName evidence="2">Uncharacterized protein</fullName>
    </submittedName>
</protein>
<evidence type="ECO:0000313" key="2">
    <source>
        <dbReference type="EMBL" id="TFK30596.1"/>
    </source>
</evidence>
<dbReference type="AlphaFoldDB" id="A0A5C3LFC5"/>
<name>A0A5C3LFC5_COPMA</name>
<proteinExistence type="predicted"/>
<feature type="compositionally biased region" description="Polar residues" evidence="1">
    <location>
        <begin position="133"/>
        <end position="148"/>
    </location>
</feature>
<feature type="compositionally biased region" description="Polar residues" evidence="1">
    <location>
        <begin position="70"/>
        <end position="81"/>
    </location>
</feature>
<feature type="region of interest" description="Disordered" evidence="1">
    <location>
        <begin position="183"/>
        <end position="203"/>
    </location>
</feature>
<reference evidence="2 3" key="1">
    <citation type="journal article" date="2019" name="Nat. Ecol. Evol.">
        <title>Megaphylogeny resolves global patterns of mushroom evolution.</title>
        <authorList>
            <person name="Varga T."/>
            <person name="Krizsan K."/>
            <person name="Foldi C."/>
            <person name="Dima B."/>
            <person name="Sanchez-Garcia M."/>
            <person name="Sanchez-Ramirez S."/>
            <person name="Szollosi G.J."/>
            <person name="Szarkandi J.G."/>
            <person name="Papp V."/>
            <person name="Albert L."/>
            <person name="Andreopoulos W."/>
            <person name="Angelini C."/>
            <person name="Antonin V."/>
            <person name="Barry K.W."/>
            <person name="Bougher N.L."/>
            <person name="Buchanan P."/>
            <person name="Buyck B."/>
            <person name="Bense V."/>
            <person name="Catcheside P."/>
            <person name="Chovatia M."/>
            <person name="Cooper J."/>
            <person name="Damon W."/>
            <person name="Desjardin D."/>
            <person name="Finy P."/>
            <person name="Geml J."/>
            <person name="Haridas S."/>
            <person name="Hughes K."/>
            <person name="Justo A."/>
            <person name="Karasinski D."/>
            <person name="Kautmanova I."/>
            <person name="Kiss B."/>
            <person name="Kocsube S."/>
            <person name="Kotiranta H."/>
            <person name="LaButti K.M."/>
            <person name="Lechner B.E."/>
            <person name="Liimatainen K."/>
            <person name="Lipzen A."/>
            <person name="Lukacs Z."/>
            <person name="Mihaltcheva S."/>
            <person name="Morgado L.N."/>
            <person name="Niskanen T."/>
            <person name="Noordeloos M.E."/>
            <person name="Ohm R.A."/>
            <person name="Ortiz-Santana B."/>
            <person name="Ovrebo C."/>
            <person name="Racz N."/>
            <person name="Riley R."/>
            <person name="Savchenko A."/>
            <person name="Shiryaev A."/>
            <person name="Soop K."/>
            <person name="Spirin V."/>
            <person name="Szebenyi C."/>
            <person name="Tomsovsky M."/>
            <person name="Tulloss R.E."/>
            <person name="Uehling J."/>
            <person name="Grigoriev I.V."/>
            <person name="Vagvolgyi C."/>
            <person name="Papp T."/>
            <person name="Martin F.M."/>
            <person name="Miettinen O."/>
            <person name="Hibbett D.S."/>
            <person name="Nagy L.G."/>
        </authorList>
    </citation>
    <scope>NUCLEOTIDE SEQUENCE [LARGE SCALE GENOMIC DNA]</scope>
    <source>
        <strain evidence="2 3">CBS 121175</strain>
    </source>
</reference>
<gene>
    <name evidence="2" type="ORF">FA15DRAFT_662595</name>
</gene>
<dbReference type="OrthoDB" id="3269550at2759"/>
<feature type="compositionally biased region" description="Basic residues" evidence="1">
    <location>
        <begin position="58"/>
        <end position="68"/>
    </location>
</feature>
<evidence type="ECO:0000256" key="1">
    <source>
        <dbReference type="SAM" id="MobiDB-lite"/>
    </source>
</evidence>
<evidence type="ECO:0000313" key="3">
    <source>
        <dbReference type="Proteomes" id="UP000307440"/>
    </source>
</evidence>
<feature type="region of interest" description="Disordered" evidence="1">
    <location>
        <begin position="329"/>
        <end position="349"/>
    </location>
</feature>
<accession>A0A5C3LFC5</accession>
<feature type="region of interest" description="Disordered" evidence="1">
    <location>
        <begin position="1"/>
        <end position="154"/>
    </location>
</feature>
<feature type="compositionally biased region" description="Low complexity" evidence="1">
    <location>
        <begin position="96"/>
        <end position="109"/>
    </location>
</feature>
<dbReference type="EMBL" id="ML210146">
    <property type="protein sequence ID" value="TFK30596.1"/>
    <property type="molecule type" value="Genomic_DNA"/>
</dbReference>
<organism evidence="2 3">
    <name type="scientific">Coprinopsis marcescibilis</name>
    <name type="common">Agaric fungus</name>
    <name type="synonym">Psathyrella marcescibilis</name>
    <dbReference type="NCBI Taxonomy" id="230819"/>
    <lineage>
        <taxon>Eukaryota</taxon>
        <taxon>Fungi</taxon>
        <taxon>Dikarya</taxon>
        <taxon>Basidiomycota</taxon>
        <taxon>Agaricomycotina</taxon>
        <taxon>Agaricomycetes</taxon>
        <taxon>Agaricomycetidae</taxon>
        <taxon>Agaricales</taxon>
        <taxon>Agaricineae</taxon>
        <taxon>Psathyrellaceae</taxon>
        <taxon>Coprinopsis</taxon>
    </lineage>
</organism>